<dbReference type="Proteomes" id="UP000615446">
    <property type="component" value="Unassembled WGS sequence"/>
</dbReference>
<comment type="caution">
    <text evidence="1">The sequence shown here is derived from an EMBL/GenBank/DDBJ whole genome shotgun (WGS) entry which is preliminary data.</text>
</comment>
<reference evidence="1" key="1">
    <citation type="submission" date="2019-10" db="EMBL/GenBank/DDBJ databases">
        <title>Conservation and host-specific expression of non-tandemly repeated heterogenous ribosome RNA gene in arbuscular mycorrhizal fungi.</title>
        <authorList>
            <person name="Maeda T."/>
            <person name="Kobayashi Y."/>
            <person name="Nakagawa T."/>
            <person name="Ezawa T."/>
            <person name="Yamaguchi K."/>
            <person name="Bino T."/>
            <person name="Nishimoto Y."/>
            <person name="Shigenobu S."/>
            <person name="Kawaguchi M."/>
        </authorList>
    </citation>
    <scope>NUCLEOTIDE SEQUENCE</scope>
    <source>
        <strain evidence="1">HR1</strain>
    </source>
</reference>
<gene>
    <name evidence="1" type="ORF">RCL2_000780600</name>
</gene>
<name>A0A8H3L717_9GLOM</name>
<accession>A0A8H3L717</accession>
<dbReference type="AlphaFoldDB" id="A0A8H3L717"/>
<sequence length="569" mass="66860">MSQSQILIDLNEAQRIEKNIILRGIYYCLTGYHSNPRSLRNTCKKEGYRFSLQDVEEWLNQQESYQIYRYPSKHIPRVSYGRITHPNCVHQCDILFLTHDHYKERVESRPSTKYKRPVGKDEIKLKKGDTVRYLLANAKWKGGMEAMRRSTDPIWSPNLHKVQKVVVIKNEPVLYYIDGEYAPSHRFVREELMLIANPEKVGYPPQSILSVHIAYITNKEIDQATDYARRRGGQCLGKTGRINGHNIYLWSCENDAHQWEYPLKYIMKNFEWCPLCHHTQERKCRYIFEDLLEEAGYMQGSSMILSNMKDHKKHKVKKLDPVEKIILHIDEIKDAKRFNRLNSTPQWPFTLLINGRTNSGKTNEVVKLLLGNKLYRMFNGKKGGTRYIKNDDLLLIGHYLKEPKYLYLKSAYQIIANSLKPHYEDITFQALKPDKIPNPDSFSPERGMVAIFEDVCGNSKKVQEKIKPYFSRGRHNNISSIYVSQSFFDCPKLIRKNANYVILFNGSTLEELSRILRLYAYDWRSIYKDVVNYLTDHNFIVFDLTVPSNHPHRIQKFFYYNQGDASGIL</sequence>
<dbReference type="InterPro" id="IPR027417">
    <property type="entry name" value="P-loop_NTPase"/>
</dbReference>
<proteinExistence type="predicted"/>
<dbReference type="OrthoDB" id="2440012at2759"/>
<evidence type="ECO:0000313" key="1">
    <source>
        <dbReference type="EMBL" id="GES80533.1"/>
    </source>
</evidence>
<evidence type="ECO:0000313" key="2">
    <source>
        <dbReference type="Proteomes" id="UP000615446"/>
    </source>
</evidence>
<protein>
    <submittedName>
        <fullName evidence="1">Uncharacterized protein</fullName>
    </submittedName>
</protein>
<dbReference type="EMBL" id="BLAL01000050">
    <property type="protein sequence ID" value="GES80533.1"/>
    <property type="molecule type" value="Genomic_DNA"/>
</dbReference>
<organism evidence="1 2">
    <name type="scientific">Rhizophagus clarus</name>
    <dbReference type="NCBI Taxonomy" id="94130"/>
    <lineage>
        <taxon>Eukaryota</taxon>
        <taxon>Fungi</taxon>
        <taxon>Fungi incertae sedis</taxon>
        <taxon>Mucoromycota</taxon>
        <taxon>Glomeromycotina</taxon>
        <taxon>Glomeromycetes</taxon>
        <taxon>Glomerales</taxon>
        <taxon>Glomeraceae</taxon>
        <taxon>Rhizophagus</taxon>
    </lineage>
</organism>
<dbReference type="Gene3D" id="3.40.50.300">
    <property type="entry name" value="P-loop containing nucleotide triphosphate hydrolases"/>
    <property type="match status" value="1"/>
</dbReference>